<organism evidence="9 10">
    <name type="scientific">Acrobeloides nanus</name>
    <dbReference type="NCBI Taxonomy" id="290746"/>
    <lineage>
        <taxon>Eukaryota</taxon>
        <taxon>Metazoa</taxon>
        <taxon>Ecdysozoa</taxon>
        <taxon>Nematoda</taxon>
        <taxon>Chromadorea</taxon>
        <taxon>Rhabditida</taxon>
        <taxon>Tylenchina</taxon>
        <taxon>Cephalobomorpha</taxon>
        <taxon>Cephaloboidea</taxon>
        <taxon>Cephalobidae</taxon>
        <taxon>Acrobeloides</taxon>
    </lineage>
</organism>
<keyword evidence="2 8" id="KW-0808">Transferase</keyword>
<name>A0A914E3M1_9BILA</name>
<evidence type="ECO:0000256" key="1">
    <source>
        <dbReference type="ARBA" id="ARBA00007374"/>
    </source>
</evidence>
<dbReference type="InterPro" id="IPR038286">
    <property type="entry name" value="IPK_sf"/>
</dbReference>
<dbReference type="GO" id="GO:0008440">
    <property type="term" value="F:inositol-1,4,5-trisphosphate 3-kinase activity"/>
    <property type="evidence" value="ECO:0007669"/>
    <property type="project" value="TreeGrafter"/>
</dbReference>
<reference evidence="10" key="1">
    <citation type="submission" date="2022-11" db="UniProtKB">
        <authorList>
            <consortium name="WormBaseParasite"/>
        </authorList>
    </citation>
    <scope>IDENTIFICATION</scope>
</reference>
<evidence type="ECO:0000313" key="9">
    <source>
        <dbReference type="Proteomes" id="UP000887540"/>
    </source>
</evidence>
<dbReference type="AlphaFoldDB" id="A0A914E3M1"/>
<dbReference type="PANTHER" id="PTHR12400">
    <property type="entry name" value="INOSITOL POLYPHOSPHATE KINASE"/>
    <property type="match status" value="1"/>
</dbReference>
<keyword evidence="9" id="KW-1185">Reference proteome</keyword>
<dbReference type="EC" id="2.7.-.-" evidence="8"/>
<dbReference type="GO" id="GO:0051765">
    <property type="term" value="F:inositol tetrakisphosphate kinase activity"/>
    <property type="evidence" value="ECO:0007669"/>
    <property type="project" value="TreeGrafter"/>
</dbReference>
<dbReference type="Gene3D" id="3.30.470.160">
    <property type="entry name" value="Inositol polyphosphate kinase"/>
    <property type="match status" value="1"/>
</dbReference>
<dbReference type="SUPFAM" id="SSF56104">
    <property type="entry name" value="SAICAR synthase-like"/>
    <property type="match status" value="1"/>
</dbReference>
<evidence type="ECO:0000256" key="7">
    <source>
        <dbReference type="ARBA" id="ARBA00036525"/>
    </source>
</evidence>
<dbReference type="InterPro" id="IPR005522">
    <property type="entry name" value="IPK"/>
</dbReference>
<sequence>MFKPNLSECVSNGEVITAPPLLDFGLIYNENDQGQAKRLLYEMQIDETLPENFEWYQDQIAGHHPSVVKNGLRQIGIMKDKTQPHLLLKLIQDGHRGESEVGLYEKMTCLSNDNHVSDPNKLLIRKLERLLPQYHGTRVVKIGSREHDFIQLEDITYAFENSCIMDVKIGCVTYDPMASEEKKIAESSKCPFQQESGFRILGYRLHPDHDGRTRIQDKTWGRTRVRENIKDAYLEYLQGRKTREEKLKIVNMFIEKLKEVQEWFNAQEIVHFYASSLLFVYEGSSHSELKVDLRMIDFSHVFYKNEGKDLNYIHGLDYICNIFDQIKSDLINGYE</sequence>
<evidence type="ECO:0000256" key="6">
    <source>
        <dbReference type="ARBA" id="ARBA00036164"/>
    </source>
</evidence>
<keyword evidence="5" id="KW-0067">ATP-binding</keyword>
<evidence type="ECO:0000256" key="2">
    <source>
        <dbReference type="ARBA" id="ARBA00022679"/>
    </source>
</evidence>
<dbReference type="PANTHER" id="PTHR12400:SF51">
    <property type="entry name" value="INOSITOL POLYPHOSPHATE MULTIKINASE"/>
    <property type="match status" value="1"/>
</dbReference>
<comment type="similarity">
    <text evidence="1 8">Belongs to the inositol phosphokinase (IPK) family.</text>
</comment>
<comment type="catalytic activity">
    <reaction evidence="6">
        <text>1D-myo-inositol 1,4,5-trisphosphate + 2 ATP = 1D-myo-inositol 1,3,4,5,6-pentakisphosphate + 2 ADP + 2 H(+)</text>
        <dbReference type="Rhea" id="RHEA:32359"/>
        <dbReference type="ChEBI" id="CHEBI:15378"/>
        <dbReference type="ChEBI" id="CHEBI:30616"/>
        <dbReference type="ChEBI" id="CHEBI:57733"/>
        <dbReference type="ChEBI" id="CHEBI:203600"/>
        <dbReference type="ChEBI" id="CHEBI:456216"/>
        <dbReference type="EC" id="2.7.1.151"/>
    </reaction>
</comment>
<evidence type="ECO:0000256" key="8">
    <source>
        <dbReference type="RuleBase" id="RU363090"/>
    </source>
</evidence>
<proteinExistence type="inferred from homology"/>
<dbReference type="GO" id="GO:0005524">
    <property type="term" value="F:ATP binding"/>
    <property type="evidence" value="ECO:0007669"/>
    <property type="project" value="UniProtKB-KW"/>
</dbReference>
<evidence type="ECO:0000313" key="10">
    <source>
        <dbReference type="WBParaSite" id="ACRNAN_scaffold558.g24067.t1"/>
    </source>
</evidence>
<dbReference type="GO" id="GO:0005737">
    <property type="term" value="C:cytoplasm"/>
    <property type="evidence" value="ECO:0007669"/>
    <property type="project" value="TreeGrafter"/>
</dbReference>
<keyword evidence="3" id="KW-0547">Nucleotide-binding</keyword>
<dbReference type="Pfam" id="PF03770">
    <property type="entry name" value="IPK"/>
    <property type="match status" value="1"/>
</dbReference>
<dbReference type="GO" id="GO:0032958">
    <property type="term" value="P:inositol phosphate biosynthetic process"/>
    <property type="evidence" value="ECO:0007669"/>
    <property type="project" value="InterPro"/>
</dbReference>
<dbReference type="GO" id="GO:0005634">
    <property type="term" value="C:nucleus"/>
    <property type="evidence" value="ECO:0007669"/>
    <property type="project" value="TreeGrafter"/>
</dbReference>
<keyword evidence="4 8" id="KW-0418">Kinase</keyword>
<evidence type="ECO:0000256" key="3">
    <source>
        <dbReference type="ARBA" id="ARBA00022741"/>
    </source>
</evidence>
<accession>A0A914E3M1</accession>
<evidence type="ECO:0000256" key="4">
    <source>
        <dbReference type="ARBA" id="ARBA00022777"/>
    </source>
</evidence>
<dbReference type="Proteomes" id="UP000887540">
    <property type="component" value="Unplaced"/>
</dbReference>
<protein>
    <recommendedName>
        <fullName evidence="8">Kinase</fullName>
        <ecNumber evidence="8">2.7.-.-</ecNumber>
    </recommendedName>
</protein>
<comment type="catalytic activity">
    <reaction evidence="7">
        <text>1D-myo-inositol 1,3,4,6-tetrakisphosphate + ATP = 1D-myo-inositol 1,3,4,5,6-pentakisphosphate + ADP + H(+)</text>
        <dbReference type="Rhea" id="RHEA:12717"/>
        <dbReference type="ChEBI" id="CHEBI:15378"/>
        <dbReference type="ChEBI" id="CHEBI:30616"/>
        <dbReference type="ChEBI" id="CHEBI:57660"/>
        <dbReference type="ChEBI" id="CHEBI:57733"/>
        <dbReference type="ChEBI" id="CHEBI:456216"/>
        <dbReference type="EC" id="2.7.1.140"/>
    </reaction>
</comment>
<evidence type="ECO:0000256" key="5">
    <source>
        <dbReference type="ARBA" id="ARBA00022840"/>
    </source>
</evidence>
<dbReference type="WBParaSite" id="ACRNAN_scaffold558.g24067.t1">
    <property type="protein sequence ID" value="ACRNAN_scaffold558.g24067.t1"/>
    <property type="gene ID" value="ACRNAN_scaffold558.g24067"/>
</dbReference>